<name>A0A899G1E8_9ASCO</name>
<dbReference type="GO" id="GO:0003824">
    <property type="term" value="F:catalytic activity"/>
    <property type="evidence" value="ECO:0007669"/>
    <property type="project" value="InterPro"/>
</dbReference>
<dbReference type="Proteomes" id="UP000663699">
    <property type="component" value="Chromosome 13"/>
</dbReference>
<accession>A0A899G1E8</accession>
<keyword evidence="2" id="KW-1185">Reference proteome</keyword>
<dbReference type="GO" id="GO:0006139">
    <property type="term" value="P:nucleobase-containing compound metabolic process"/>
    <property type="evidence" value="ECO:0007669"/>
    <property type="project" value="UniProtKB-ARBA"/>
</dbReference>
<evidence type="ECO:0000313" key="1">
    <source>
        <dbReference type="EMBL" id="QSL66696.1"/>
    </source>
</evidence>
<reference evidence="1" key="1">
    <citation type="submission" date="2020-06" db="EMBL/GenBank/DDBJ databases">
        <title>Genomes of multiple members of Pneumocystis genus reveal paths to human pathogen Pneumocystis jirovecii.</title>
        <authorList>
            <person name="Cisse O.H."/>
            <person name="Ma L."/>
            <person name="Dekker J."/>
            <person name="Khil P."/>
            <person name="Jo J."/>
            <person name="Brenchley J."/>
            <person name="Blair R."/>
            <person name="Pahar B."/>
            <person name="Chabe M."/>
            <person name="Van Rompay K.A."/>
            <person name="Keesler R."/>
            <person name="Sukura A."/>
            <person name="Hirsch V."/>
            <person name="Kutty G."/>
            <person name="Liu Y."/>
            <person name="Peng L."/>
            <person name="Chen J."/>
            <person name="Song J."/>
            <person name="Weissenbacher-Lang C."/>
            <person name="Xu J."/>
            <person name="Upham N.S."/>
            <person name="Stajich J.E."/>
            <person name="Cuomo C.A."/>
            <person name="Cushion M.T."/>
            <person name="Kovacs J.A."/>
        </authorList>
    </citation>
    <scope>NUCLEOTIDE SEQUENCE</scope>
    <source>
        <strain evidence="1">2A</strain>
    </source>
</reference>
<gene>
    <name evidence="1" type="ORF">MERGE_001080</name>
</gene>
<dbReference type="AlphaFoldDB" id="A0A899G1E8"/>
<organism evidence="1 2">
    <name type="scientific">Pneumocystis wakefieldiae</name>
    <dbReference type="NCBI Taxonomy" id="38082"/>
    <lineage>
        <taxon>Eukaryota</taxon>
        <taxon>Fungi</taxon>
        <taxon>Dikarya</taxon>
        <taxon>Ascomycota</taxon>
        <taxon>Taphrinomycotina</taxon>
        <taxon>Pneumocystomycetes</taxon>
        <taxon>Pneumocystaceae</taxon>
        <taxon>Pneumocystis</taxon>
    </lineage>
</organism>
<protein>
    <submittedName>
        <fullName evidence="1">Uncharacterized protein</fullName>
    </submittedName>
</protein>
<dbReference type="OrthoDB" id="3180714at2759"/>
<dbReference type="InterPro" id="IPR016193">
    <property type="entry name" value="Cytidine_deaminase-like"/>
</dbReference>
<dbReference type="SUPFAM" id="SSF53927">
    <property type="entry name" value="Cytidine deaminase-like"/>
    <property type="match status" value="1"/>
</dbReference>
<evidence type="ECO:0000313" key="2">
    <source>
        <dbReference type="Proteomes" id="UP000663699"/>
    </source>
</evidence>
<dbReference type="EMBL" id="CP054544">
    <property type="protein sequence ID" value="QSL66696.1"/>
    <property type="molecule type" value="Genomic_DNA"/>
</dbReference>
<sequence>MSSKSHVSPNRLEKWPLCRVRSNIERRPLETVDVFVGRIHARDTQLIIKFIQECLPHEALDLSHLKRLKKIDQDSGDTMLEVILHSAEGLSFKELEKRLKKHGISMEIRIAQVSKYAPLTYEQFDAWKALWPLHFRGNMLKKADFTDTTFLKLKKLMNDAWNLANKSSEFKIAAMFVNQDLNVVVGSVDLRLSSKNPLKHSIINCITEIGKMLVKEGMSMYEYGYCNG</sequence>
<proteinExistence type="predicted"/>